<accession>A0A0S4KIA2</accession>
<feature type="region of interest" description="Disordered" evidence="1">
    <location>
        <begin position="85"/>
        <end position="107"/>
    </location>
</feature>
<feature type="compositionally biased region" description="Polar residues" evidence="1">
    <location>
        <begin position="278"/>
        <end position="293"/>
    </location>
</feature>
<feature type="compositionally biased region" description="Polar residues" evidence="1">
    <location>
        <begin position="231"/>
        <end position="248"/>
    </location>
</feature>
<feature type="region of interest" description="Disordered" evidence="1">
    <location>
        <begin position="171"/>
        <end position="219"/>
    </location>
</feature>
<protein>
    <submittedName>
        <fullName evidence="2">Uncharacterized protein</fullName>
    </submittedName>
</protein>
<dbReference type="AlphaFoldDB" id="A0A0S4KIA2"/>
<evidence type="ECO:0000256" key="1">
    <source>
        <dbReference type="SAM" id="MobiDB-lite"/>
    </source>
</evidence>
<dbReference type="Gene3D" id="3.90.70.10">
    <property type="entry name" value="Cysteine proteinases"/>
    <property type="match status" value="1"/>
</dbReference>
<feature type="non-terminal residue" evidence="2">
    <location>
        <position position="551"/>
    </location>
</feature>
<dbReference type="EMBL" id="CYKH01000588">
    <property type="protein sequence ID" value="CUI14169.1"/>
    <property type="molecule type" value="Genomic_DNA"/>
</dbReference>
<feature type="region of interest" description="Disordered" evidence="1">
    <location>
        <begin position="263"/>
        <end position="308"/>
    </location>
</feature>
<feature type="compositionally biased region" description="Low complexity" evidence="1">
    <location>
        <begin position="8"/>
        <end position="20"/>
    </location>
</feature>
<feature type="region of interest" description="Disordered" evidence="1">
    <location>
        <begin position="230"/>
        <end position="249"/>
    </location>
</feature>
<dbReference type="VEuPathDB" id="TriTrypDB:BSAL_72810"/>
<feature type="compositionally biased region" description="Polar residues" evidence="1">
    <location>
        <begin position="206"/>
        <end position="219"/>
    </location>
</feature>
<feature type="compositionally biased region" description="Polar residues" evidence="1">
    <location>
        <begin position="173"/>
        <end position="192"/>
    </location>
</feature>
<sequence length="551" mass="60794">MPPPTQGQRALAALQQQQRQDNVRPSVGSLAPVADNRGSSRLRQPSLASMDVTDDLVDDEDYGFDKVPVPRTVVTASRVSPAGVTELDAVGSPTHSTRSRSSRQEVAVSPMLNISSSSSPRPPLSSHPKQMPLSANDVVRAATALSKAESSAYSLSTSTHQPNRRVFVPTGNDYMNSHSSPPAARHQQQSGLTAIRSVNDYRRETPTSTVPLRSDTISTSSPKLKALEHSFVSSPRQGPAQQSTTQRRLQGEGVDLRFVSSFQHARQQQPGSLGHFHQQPSTTTQSWSNSPRTFRQPVPRSPPPPSRTVVPIVQLPAAPPLYTDFSGFRNAGNTCYAASVLSALLRQPLFCSELAAFVNEFGDLTITRKYTMEEEYEEPVPMEDEPLLPAHQQQEGIDAEDDRTLRAGLFEDQLSPVSNEETKAFQEYFSTPPASQQQNEDEDIRPPAQQQRMVTKTRTVVKKEKGPVCVLHLALHDAVRKLERPQGIPAGIGVKKIAEAMAYYDAYDYFFDREQHDAHEFYVGLVSCLEDEAVAAMKQAEATQRKKKLKM</sequence>
<dbReference type="InterPro" id="IPR038765">
    <property type="entry name" value="Papain-like_cys_pep_sf"/>
</dbReference>
<dbReference type="Proteomes" id="UP000051952">
    <property type="component" value="Unassembled WGS sequence"/>
</dbReference>
<feature type="compositionally biased region" description="Polar residues" evidence="1">
    <location>
        <begin position="37"/>
        <end position="47"/>
    </location>
</feature>
<dbReference type="OrthoDB" id="429671at2759"/>
<dbReference type="SUPFAM" id="SSF54001">
    <property type="entry name" value="Cysteine proteinases"/>
    <property type="match status" value="1"/>
</dbReference>
<evidence type="ECO:0000313" key="2">
    <source>
        <dbReference type="EMBL" id="CUI14169.1"/>
    </source>
</evidence>
<gene>
    <name evidence="2" type="ORF">BSAL_72810</name>
</gene>
<name>A0A0S4KIA2_BODSA</name>
<feature type="region of interest" description="Disordered" evidence="1">
    <location>
        <begin position="1"/>
        <end position="54"/>
    </location>
</feature>
<organism evidence="2 3">
    <name type="scientific">Bodo saltans</name>
    <name type="common">Flagellated protozoan</name>
    <dbReference type="NCBI Taxonomy" id="75058"/>
    <lineage>
        <taxon>Eukaryota</taxon>
        <taxon>Discoba</taxon>
        <taxon>Euglenozoa</taxon>
        <taxon>Kinetoplastea</taxon>
        <taxon>Metakinetoplastina</taxon>
        <taxon>Eubodonida</taxon>
        <taxon>Bodonidae</taxon>
        <taxon>Bodo</taxon>
    </lineage>
</organism>
<proteinExistence type="predicted"/>
<feature type="region of interest" description="Disordered" evidence="1">
    <location>
        <begin position="431"/>
        <end position="450"/>
    </location>
</feature>
<evidence type="ECO:0000313" key="3">
    <source>
        <dbReference type="Proteomes" id="UP000051952"/>
    </source>
</evidence>
<reference evidence="3" key="1">
    <citation type="submission" date="2015-09" db="EMBL/GenBank/DDBJ databases">
        <authorList>
            <consortium name="Pathogen Informatics"/>
        </authorList>
    </citation>
    <scope>NUCLEOTIDE SEQUENCE [LARGE SCALE GENOMIC DNA]</scope>
    <source>
        <strain evidence="3">Lake Konstanz</strain>
    </source>
</reference>
<keyword evidence="3" id="KW-1185">Reference proteome</keyword>